<dbReference type="SUPFAM" id="SSF46785">
    <property type="entry name" value="Winged helix' DNA-binding domain"/>
    <property type="match status" value="1"/>
</dbReference>
<dbReference type="EMBL" id="CP011112">
    <property type="protein sequence ID" value="AKU16920.1"/>
    <property type="molecule type" value="Genomic_DNA"/>
</dbReference>
<keyword evidence="3" id="KW-1185">Reference proteome</keyword>
<evidence type="ECO:0000313" key="3">
    <source>
        <dbReference type="Proteomes" id="UP000066480"/>
    </source>
</evidence>
<dbReference type="SUPFAM" id="SSF53067">
    <property type="entry name" value="Actin-like ATPase domain"/>
    <property type="match status" value="1"/>
</dbReference>
<dbReference type="InterPro" id="IPR036390">
    <property type="entry name" value="WH_DNA-bd_sf"/>
</dbReference>
<sequence length="394" mass="40764">MSRGRAGSKALIREINEALVLDVVRGQGPVSRAEITARTGLSAATVTGITGSLIGGGYLVETDVVRGTGGRPARLVDLAQDGLVIAGVHVSATEVVAVLVGLRGDVVRTRRAQLRSTEPEVVARASARAVSALVESHPGSSLMGVGVAVSGVVDQAGGQVRHSGAMGWQDVPLGDLLAQEIGTPILLDNYANAVAMDLLLFDDTLARSDLLVLSIGVSLGASVVLGGKVHRGFSGSAGGFAHSQVSDAPAKRQCHCGADSCLETWSSLWGVRGELDRQGTAEGTPLDAPGTEAVVLDAARHLGVAIANSSKLIGPERVVVAYSPEIGVPPFVEQTQASFIEQYAHENSSRPELQPATVEPMSLARGAAYGLLAQLFATDSDRQPLRIGQPEMAR</sequence>
<dbReference type="PATRIC" id="fig|571913.6.peg.3124"/>
<dbReference type="OrthoDB" id="9810372at2"/>
<dbReference type="PANTHER" id="PTHR18964:SF149">
    <property type="entry name" value="BIFUNCTIONAL UDP-N-ACETYLGLUCOSAMINE 2-EPIMERASE_N-ACETYLMANNOSAMINE KINASE"/>
    <property type="match status" value="1"/>
</dbReference>
<dbReference type="InterPro" id="IPR000600">
    <property type="entry name" value="ROK"/>
</dbReference>
<dbReference type="STRING" id="571913.VV02_15385"/>
<evidence type="ECO:0000313" key="2">
    <source>
        <dbReference type="EMBL" id="AKU16920.1"/>
    </source>
</evidence>
<dbReference type="PANTHER" id="PTHR18964">
    <property type="entry name" value="ROK (REPRESSOR, ORF, KINASE) FAMILY"/>
    <property type="match status" value="1"/>
</dbReference>
<dbReference type="KEGG" id="lmoi:VV02_15385"/>
<dbReference type="InterPro" id="IPR036388">
    <property type="entry name" value="WH-like_DNA-bd_sf"/>
</dbReference>
<dbReference type="Proteomes" id="UP000066480">
    <property type="component" value="Chromosome"/>
</dbReference>
<proteinExistence type="inferred from homology"/>
<dbReference type="AlphaFoldDB" id="A0A0K1JK21"/>
<dbReference type="InterPro" id="IPR043129">
    <property type="entry name" value="ATPase_NBD"/>
</dbReference>
<dbReference type="Gene3D" id="1.10.10.10">
    <property type="entry name" value="Winged helix-like DNA-binding domain superfamily/Winged helix DNA-binding domain"/>
    <property type="match status" value="1"/>
</dbReference>
<accession>A0A0K1JK21</accession>
<comment type="similarity">
    <text evidence="1">Belongs to the ROK (NagC/XylR) family.</text>
</comment>
<dbReference type="Pfam" id="PF00480">
    <property type="entry name" value="ROK"/>
    <property type="match status" value="1"/>
</dbReference>
<name>A0A0K1JK21_9MICO</name>
<dbReference type="RefSeq" id="WP_052592801.1">
    <property type="nucleotide sequence ID" value="NZ_CP011112.1"/>
</dbReference>
<protein>
    <submittedName>
        <fullName evidence="2">XylR family transcriptional regulator</fullName>
    </submittedName>
</protein>
<organism evidence="2 3">
    <name type="scientific">Luteipulveratus mongoliensis</name>
    <dbReference type="NCBI Taxonomy" id="571913"/>
    <lineage>
        <taxon>Bacteria</taxon>
        <taxon>Bacillati</taxon>
        <taxon>Actinomycetota</taxon>
        <taxon>Actinomycetes</taxon>
        <taxon>Micrococcales</taxon>
        <taxon>Dermacoccaceae</taxon>
        <taxon>Luteipulveratus</taxon>
    </lineage>
</organism>
<evidence type="ECO:0000256" key="1">
    <source>
        <dbReference type="ARBA" id="ARBA00006479"/>
    </source>
</evidence>
<reference evidence="2 3" key="1">
    <citation type="submission" date="2015-03" db="EMBL/GenBank/DDBJ databases">
        <title>Luteipulveratus halotolerans sp. nov., a novel actinobacterium (Dermacoccaceae) from Sarawak, Malaysia.</title>
        <authorList>
            <person name="Juboi H."/>
            <person name="Basik A."/>
            <person name="Shamsul S.S."/>
            <person name="Arnold P."/>
            <person name="Schmitt E.K."/>
            <person name="Sanglier J.-J."/>
            <person name="Yeo T."/>
        </authorList>
    </citation>
    <scope>NUCLEOTIDE SEQUENCE [LARGE SCALE GENOMIC DNA]</scope>
    <source>
        <strain evidence="2 3">MN07-A0370</strain>
    </source>
</reference>
<gene>
    <name evidence="2" type="ORF">VV02_15385</name>
</gene>
<dbReference type="Gene3D" id="3.30.420.40">
    <property type="match status" value="2"/>
</dbReference>